<keyword evidence="1" id="KW-1185">Reference proteome</keyword>
<reference evidence="2" key="1">
    <citation type="submission" date="2016-11" db="UniProtKB">
        <authorList>
            <consortium name="WormBaseParasite"/>
        </authorList>
    </citation>
    <scope>IDENTIFICATION</scope>
</reference>
<protein>
    <submittedName>
        <fullName evidence="2">Uncharacterized protein</fullName>
    </submittedName>
</protein>
<dbReference type="AlphaFoldDB" id="A0A1I7XK64"/>
<proteinExistence type="predicted"/>
<evidence type="ECO:0000313" key="2">
    <source>
        <dbReference type="WBParaSite" id="Hba_18105"/>
    </source>
</evidence>
<dbReference type="Proteomes" id="UP000095283">
    <property type="component" value="Unplaced"/>
</dbReference>
<accession>A0A1I7XK64</accession>
<name>A0A1I7XK64_HETBA</name>
<organism evidence="1 2">
    <name type="scientific">Heterorhabditis bacteriophora</name>
    <name type="common">Entomopathogenic nematode worm</name>
    <dbReference type="NCBI Taxonomy" id="37862"/>
    <lineage>
        <taxon>Eukaryota</taxon>
        <taxon>Metazoa</taxon>
        <taxon>Ecdysozoa</taxon>
        <taxon>Nematoda</taxon>
        <taxon>Chromadorea</taxon>
        <taxon>Rhabditida</taxon>
        <taxon>Rhabditina</taxon>
        <taxon>Rhabditomorpha</taxon>
        <taxon>Strongyloidea</taxon>
        <taxon>Heterorhabditidae</taxon>
        <taxon>Heterorhabditis</taxon>
    </lineage>
</organism>
<evidence type="ECO:0000313" key="1">
    <source>
        <dbReference type="Proteomes" id="UP000095283"/>
    </source>
</evidence>
<dbReference type="WBParaSite" id="Hba_18105">
    <property type="protein sequence ID" value="Hba_18105"/>
    <property type="gene ID" value="Hba_18105"/>
</dbReference>
<sequence>MDSVMNCINYTSSSDNCPKNITARVALSDGSSNSLRKGNKSSTIDMNSVPSVKLRQNAMNEQAVSYINRHSYHGSTSFLLRDQDTPRSSQRFTYQTQHVQHNLSPTTDCRNSCVGIYHKVFTWP</sequence>